<keyword evidence="2" id="KW-1185">Reference proteome</keyword>
<sequence length="96" mass="10827">MSVCRVVLACMCLCACMRACSGAYSSFWAPLYDRRLLNYRVDAPFDPDSARQGREQYAARYGYRGERLIADIGNGKGLTDGPRDTQMYGDVTFQYT</sequence>
<proteinExistence type="predicted"/>
<dbReference type="AlphaFoldDB" id="A0A9R0EYK9"/>
<dbReference type="OrthoDB" id="6617171at2759"/>
<organism evidence="2 3">
    <name type="scientific">Spodoptera frugiperda</name>
    <name type="common">Fall armyworm</name>
    <dbReference type="NCBI Taxonomy" id="7108"/>
    <lineage>
        <taxon>Eukaryota</taxon>
        <taxon>Metazoa</taxon>
        <taxon>Ecdysozoa</taxon>
        <taxon>Arthropoda</taxon>
        <taxon>Hexapoda</taxon>
        <taxon>Insecta</taxon>
        <taxon>Pterygota</taxon>
        <taxon>Neoptera</taxon>
        <taxon>Endopterygota</taxon>
        <taxon>Lepidoptera</taxon>
        <taxon>Glossata</taxon>
        <taxon>Ditrysia</taxon>
        <taxon>Noctuoidea</taxon>
        <taxon>Noctuidae</taxon>
        <taxon>Amphipyrinae</taxon>
        <taxon>Spodoptera</taxon>
    </lineage>
</organism>
<reference evidence="3" key="1">
    <citation type="submission" date="2025-08" db="UniProtKB">
        <authorList>
            <consortium name="RefSeq"/>
        </authorList>
    </citation>
    <scope>IDENTIFICATION</scope>
    <source>
        <tissue evidence="3">Whole larval tissue</tissue>
    </source>
</reference>
<name>A0A9R0EYK9_SPOFR</name>
<evidence type="ECO:0000313" key="3">
    <source>
        <dbReference type="RefSeq" id="XP_050554237.1"/>
    </source>
</evidence>
<evidence type="ECO:0000313" key="2">
    <source>
        <dbReference type="Proteomes" id="UP000829999"/>
    </source>
</evidence>
<gene>
    <name evidence="3" type="primary">LOC126911373</name>
</gene>
<dbReference type="PANTHER" id="PTHR39951">
    <property type="entry name" value="FI22632P1"/>
    <property type="match status" value="1"/>
</dbReference>
<accession>A0A9R0EYK9</accession>
<dbReference type="GeneID" id="126911373"/>
<evidence type="ECO:0000256" key="1">
    <source>
        <dbReference type="SAM" id="SignalP"/>
    </source>
</evidence>
<feature type="signal peptide" evidence="1">
    <location>
        <begin position="1"/>
        <end position="22"/>
    </location>
</feature>
<protein>
    <submittedName>
        <fullName evidence="3">Uncharacterized protein LOC126911373</fullName>
    </submittedName>
</protein>
<feature type="chain" id="PRO_5040213160" evidence="1">
    <location>
        <begin position="23"/>
        <end position="96"/>
    </location>
</feature>
<dbReference type="PANTHER" id="PTHR39951:SF1">
    <property type="entry name" value="FI22632P1"/>
    <property type="match status" value="1"/>
</dbReference>
<dbReference type="RefSeq" id="XP_050554237.1">
    <property type="nucleotide sequence ID" value="XM_050698280.1"/>
</dbReference>
<dbReference type="Proteomes" id="UP000829999">
    <property type="component" value="Chromosome 14"/>
</dbReference>
<keyword evidence="1" id="KW-0732">Signal</keyword>